<dbReference type="Proteomes" id="UP000078003">
    <property type="component" value="Unassembled WGS sequence"/>
</dbReference>
<name>A0A1A9RG19_EIKCO</name>
<sequence>MFKDKKDRSQPSNSTSAIDTIIGAQCRIQGDILSQQSVKIDGQIQGNVQAGGTVIVGDKGAVNGDIRGSDLIVFGKTEGLIEVKKLHLKPNARVTGNIRTQSLQVEDGAVYTGDIRMDRNVGNATLPPAGSTPEKAIAAPADKLANK</sequence>
<comment type="similarity">
    <text evidence="1">Belongs to the bactofilin family.</text>
</comment>
<evidence type="ECO:0000313" key="3">
    <source>
        <dbReference type="EMBL" id="OAM16873.1"/>
    </source>
</evidence>
<accession>A0A1A9RG19</accession>
<evidence type="ECO:0000313" key="5">
    <source>
        <dbReference type="Proteomes" id="UP000078003"/>
    </source>
</evidence>
<dbReference type="EMBL" id="LXSH01000024">
    <property type="protein sequence ID" value="OAM20908.1"/>
    <property type="molecule type" value="Genomic_DNA"/>
</dbReference>
<dbReference type="EMBL" id="LXSF01000004">
    <property type="protein sequence ID" value="OAM16873.1"/>
    <property type="molecule type" value="Genomic_DNA"/>
</dbReference>
<reference evidence="3" key="2">
    <citation type="submission" date="2016-05" db="EMBL/GenBank/DDBJ databases">
        <authorList>
            <person name="Lavstsen T."/>
            <person name="Jespersen J.S."/>
        </authorList>
    </citation>
    <scope>NUCLEOTIDE SEQUENCE</scope>
    <source>
        <strain evidence="3">NML01-0328</strain>
        <strain evidence="4">NML120819</strain>
    </source>
</reference>
<reference evidence="5 6" key="1">
    <citation type="submission" date="2016-05" db="EMBL/GenBank/DDBJ databases">
        <title>Draft genome of Corynebacterium afermentans subsp. afermentans LCDC 88199T.</title>
        <authorList>
            <person name="Bernier A.-M."/>
            <person name="Bernard K."/>
        </authorList>
    </citation>
    <scope>NUCLEOTIDE SEQUENCE [LARGE SCALE GENOMIC DNA]</scope>
    <source>
        <strain evidence="5">NML01-0328</strain>
        <strain evidence="6">NML120819</strain>
    </source>
</reference>
<evidence type="ECO:0000313" key="4">
    <source>
        <dbReference type="EMBL" id="OAM20908.1"/>
    </source>
</evidence>
<feature type="region of interest" description="Disordered" evidence="2">
    <location>
        <begin position="122"/>
        <end position="147"/>
    </location>
</feature>
<dbReference type="PANTHER" id="PTHR35024">
    <property type="entry name" value="HYPOTHETICAL CYTOSOLIC PROTEIN"/>
    <property type="match status" value="1"/>
</dbReference>
<evidence type="ECO:0008006" key="7">
    <source>
        <dbReference type="Google" id="ProtNLM"/>
    </source>
</evidence>
<dbReference type="Pfam" id="PF04519">
    <property type="entry name" value="Bactofilin"/>
    <property type="match status" value="1"/>
</dbReference>
<evidence type="ECO:0000313" key="6">
    <source>
        <dbReference type="Proteomes" id="UP000078103"/>
    </source>
</evidence>
<gene>
    <name evidence="3" type="ORF">A7P85_05370</name>
    <name evidence="4" type="ORF">A7P89_09215</name>
</gene>
<dbReference type="InterPro" id="IPR007607">
    <property type="entry name" value="BacA/B"/>
</dbReference>
<proteinExistence type="inferred from homology"/>
<evidence type="ECO:0000256" key="2">
    <source>
        <dbReference type="SAM" id="MobiDB-lite"/>
    </source>
</evidence>
<dbReference type="Proteomes" id="UP000078103">
    <property type="component" value="Unassembled WGS sequence"/>
</dbReference>
<dbReference type="PANTHER" id="PTHR35024:SF4">
    <property type="entry name" value="POLYMER-FORMING CYTOSKELETAL PROTEIN"/>
    <property type="match status" value="1"/>
</dbReference>
<dbReference type="AlphaFoldDB" id="A0A1A9RG19"/>
<protein>
    <recommendedName>
        <fullName evidence="7">Polymer-forming cytoskeletal protein</fullName>
    </recommendedName>
</protein>
<dbReference type="RefSeq" id="WP_023887736.1">
    <property type="nucleotide sequence ID" value="NZ_JBHRNP010000167.1"/>
</dbReference>
<organism evidence="3 5">
    <name type="scientific">Eikenella corrodens</name>
    <dbReference type="NCBI Taxonomy" id="539"/>
    <lineage>
        <taxon>Bacteria</taxon>
        <taxon>Pseudomonadati</taxon>
        <taxon>Pseudomonadota</taxon>
        <taxon>Betaproteobacteria</taxon>
        <taxon>Neisseriales</taxon>
        <taxon>Neisseriaceae</taxon>
        <taxon>Eikenella</taxon>
    </lineage>
</organism>
<evidence type="ECO:0000256" key="1">
    <source>
        <dbReference type="ARBA" id="ARBA00044755"/>
    </source>
</evidence>
<comment type="caution">
    <text evidence="3">The sequence shown here is derived from an EMBL/GenBank/DDBJ whole genome shotgun (WGS) entry which is preliminary data.</text>
</comment>